<evidence type="ECO:0000256" key="1">
    <source>
        <dbReference type="SAM" id="SignalP"/>
    </source>
</evidence>
<name>A0A2M9FZI9_9PROT</name>
<dbReference type="NCBIfam" id="TIGR02122">
    <property type="entry name" value="TRAP_TAXI"/>
    <property type="match status" value="1"/>
</dbReference>
<reference evidence="2 3" key="1">
    <citation type="submission" date="2017-11" db="EMBL/GenBank/DDBJ databases">
        <title>Draft genome sequence of Rhizobiales bacterium SY3-13.</title>
        <authorList>
            <person name="Sun C."/>
        </authorList>
    </citation>
    <scope>NUCLEOTIDE SEQUENCE [LARGE SCALE GENOMIC DNA]</scope>
    <source>
        <strain evidence="2 3">SY3-13</strain>
    </source>
</reference>
<comment type="caution">
    <text evidence="2">The sequence shown here is derived from an EMBL/GenBank/DDBJ whole genome shotgun (WGS) entry which is preliminary data.</text>
</comment>
<sequence>MQRRNLLMAAAIGVGLSLAGAPVLAQDKTFLTMDSNPAGTTVGQFMIAFSQVVQKYLPIEIQISTGKPATKSAVDAARQQVDLYTGAPTINWYMQNKAAMFAKVDDAPEMNATLRGMINYPLGPYQIVTYADSGIESLDDIKGRKVFLGPPAGAATKVMIDVVKAVTGYEPGEDFEIMRYDWSSAETAFLDGQMDVYVVPTSMPSPQIQQFGLIRDIRFLGIPADKMDHELIQASLKYPGRTIWEIPPGSYDNQVNEESVQTIGSWVGIQTQQWLGEDIVYDMVRTFFENLDEVHQTAPWMKTITLDTALSEMNVPLHIGAYRYYKEQGVDIPDALVPPEAK</sequence>
<dbReference type="OrthoDB" id="8111384at2"/>
<protein>
    <submittedName>
        <fullName evidence="2">C4-dicarboxylate ABC transporter substrate-binding protein</fullName>
    </submittedName>
</protein>
<accession>A0A2M9FZI9</accession>
<dbReference type="InterPro" id="IPR011852">
    <property type="entry name" value="TRAP_TAXI"/>
</dbReference>
<dbReference type="RefSeq" id="WP_109794991.1">
    <property type="nucleotide sequence ID" value="NZ_PHIG01000038.1"/>
</dbReference>
<feature type="signal peptide" evidence="1">
    <location>
        <begin position="1"/>
        <end position="25"/>
    </location>
</feature>
<organism evidence="2 3">
    <name type="scientific">Minwuia thermotolerans</name>
    <dbReference type="NCBI Taxonomy" id="2056226"/>
    <lineage>
        <taxon>Bacteria</taxon>
        <taxon>Pseudomonadati</taxon>
        <taxon>Pseudomonadota</taxon>
        <taxon>Alphaproteobacteria</taxon>
        <taxon>Minwuiales</taxon>
        <taxon>Minwuiaceae</taxon>
        <taxon>Minwuia</taxon>
    </lineage>
</organism>
<dbReference type="AlphaFoldDB" id="A0A2M9FZI9"/>
<evidence type="ECO:0000313" key="2">
    <source>
        <dbReference type="EMBL" id="PJK28887.1"/>
    </source>
</evidence>
<dbReference type="EMBL" id="PHIG01000038">
    <property type="protein sequence ID" value="PJK28887.1"/>
    <property type="molecule type" value="Genomic_DNA"/>
</dbReference>
<keyword evidence="1" id="KW-0732">Signal</keyword>
<evidence type="ECO:0000313" key="3">
    <source>
        <dbReference type="Proteomes" id="UP000229498"/>
    </source>
</evidence>
<keyword evidence="3" id="KW-1185">Reference proteome</keyword>
<feature type="chain" id="PRO_5014799511" evidence="1">
    <location>
        <begin position="26"/>
        <end position="342"/>
    </location>
</feature>
<dbReference type="PANTHER" id="PTHR42941">
    <property type="entry name" value="SLL1037 PROTEIN"/>
    <property type="match status" value="1"/>
</dbReference>
<dbReference type="Proteomes" id="UP000229498">
    <property type="component" value="Unassembled WGS sequence"/>
</dbReference>
<dbReference type="SUPFAM" id="SSF53850">
    <property type="entry name" value="Periplasmic binding protein-like II"/>
    <property type="match status" value="1"/>
</dbReference>
<dbReference type="PANTHER" id="PTHR42941:SF1">
    <property type="entry name" value="SLL1037 PROTEIN"/>
    <property type="match status" value="1"/>
</dbReference>
<gene>
    <name evidence="2" type="ORF">CVT23_14745</name>
</gene>
<dbReference type="Pfam" id="PF16868">
    <property type="entry name" value="NMT1_3"/>
    <property type="match status" value="1"/>
</dbReference>
<dbReference type="Gene3D" id="3.40.190.10">
    <property type="entry name" value="Periplasmic binding protein-like II"/>
    <property type="match status" value="2"/>
</dbReference>
<proteinExistence type="predicted"/>